<dbReference type="GO" id="GO:0000462">
    <property type="term" value="P:maturation of SSU-rRNA from tricistronic rRNA transcript (SSU-rRNA, 5.8S rRNA, LSU-rRNA)"/>
    <property type="evidence" value="ECO:0007669"/>
    <property type="project" value="InterPro"/>
</dbReference>
<sequence>MAEVVQHRIEEMLPELEQMKRIELFTDKETRVILKKRKAYEYKLRRKTKQKEDFLQYIQYEMNVLSLVKRRRQKTGFQFKKVEIDVAIINRIHNLFRKEKGPVGNLYIKMLQIHNRKPELWVLAAKWELEENLSMENARMLLQRGLRYNSKSEHLWQEYFRMELLNADKLRKRRQVLGLAALSKEEADISEEVLNGKVAVVVFIKAVDTLPEKVEFCLSFLPICRLFDFAQVIEEEIFSYLQITYPASELTWEAVALRSLKTPAELSQTISRKEREKLEYENQLEVAGIFQKALQDVNTGR</sequence>
<dbReference type="InterPro" id="IPR013949">
    <property type="entry name" value="Utp6"/>
</dbReference>
<evidence type="ECO:0000256" key="3">
    <source>
        <dbReference type="ARBA" id="ARBA00022552"/>
    </source>
</evidence>
<comment type="subcellular location">
    <subcellularLocation>
        <location evidence="1">Nucleus</location>
        <location evidence="1">Nucleolus</location>
    </subcellularLocation>
</comment>
<evidence type="ECO:0000256" key="2">
    <source>
        <dbReference type="ARBA" id="ARBA00010734"/>
    </source>
</evidence>
<dbReference type="InterPro" id="IPR055347">
    <property type="entry name" value="UTP6_N"/>
</dbReference>
<keyword evidence="3" id="KW-0698">rRNA processing</keyword>
<reference evidence="7" key="1">
    <citation type="journal article" date="2023" name="Mol. Biol. Evol.">
        <title>Third-Generation Sequencing Reveals the Adaptive Role of the Epigenome in Three Deep-Sea Polychaetes.</title>
        <authorList>
            <person name="Perez M."/>
            <person name="Aroh O."/>
            <person name="Sun Y."/>
            <person name="Lan Y."/>
            <person name="Juniper S.K."/>
            <person name="Young C.R."/>
            <person name="Angers B."/>
            <person name="Qian P.Y."/>
        </authorList>
    </citation>
    <scope>NUCLEOTIDE SEQUENCE</scope>
    <source>
        <strain evidence="7">P08H-3</strain>
    </source>
</reference>
<dbReference type="PANTHER" id="PTHR23271:SF1">
    <property type="entry name" value="U3 SMALL NUCLEOLAR RNA-ASSOCIATED PROTEIN 6 HOMOLOG"/>
    <property type="match status" value="1"/>
</dbReference>
<evidence type="ECO:0000256" key="1">
    <source>
        <dbReference type="ARBA" id="ARBA00004604"/>
    </source>
</evidence>
<name>A0AAD9JJV6_9ANNE</name>
<comment type="similarity">
    <text evidence="2">Belongs to the UTP6 family.</text>
</comment>
<proteinExistence type="inferred from homology"/>
<keyword evidence="4" id="KW-0677">Repeat</keyword>
<keyword evidence="5" id="KW-0539">Nucleus</keyword>
<dbReference type="InterPro" id="IPR003107">
    <property type="entry name" value="HAT"/>
</dbReference>
<dbReference type="Gene3D" id="1.25.40.10">
    <property type="entry name" value="Tetratricopeptide repeat domain"/>
    <property type="match status" value="1"/>
</dbReference>
<dbReference type="AlphaFoldDB" id="A0AAD9JJV6"/>
<accession>A0AAD9JJV6</accession>
<dbReference type="Proteomes" id="UP001208570">
    <property type="component" value="Unassembled WGS sequence"/>
</dbReference>
<dbReference type="EMBL" id="JAODUP010000269">
    <property type="protein sequence ID" value="KAK2154426.1"/>
    <property type="molecule type" value="Genomic_DNA"/>
</dbReference>
<dbReference type="GO" id="GO:0034388">
    <property type="term" value="C:Pwp2p-containing subcomplex of 90S preribosome"/>
    <property type="evidence" value="ECO:0007669"/>
    <property type="project" value="TreeGrafter"/>
</dbReference>
<evidence type="ECO:0000259" key="6">
    <source>
        <dbReference type="Pfam" id="PF08640"/>
    </source>
</evidence>
<dbReference type="SMART" id="SM00386">
    <property type="entry name" value="HAT"/>
    <property type="match status" value="3"/>
</dbReference>
<evidence type="ECO:0000256" key="4">
    <source>
        <dbReference type="ARBA" id="ARBA00022737"/>
    </source>
</evidence>
<feature type="domain" description="U3 small nucleolar RNA-associated protein 6 N-terminal" evidence="6">
    <location>
        <begin position="9"/>
        <end position="91"/>
    </location>
</feature>
<gene>
    <name evidence="7" type="ORF">LSH36_269g09026</name>
</gene>
<dbReference type="GO" id="GO:0032040">
    <property type="term" value="C:small-subunit processome"/>
    <property type="evidence" value="ECO:0007669"/>
    <property type="project" value="TreeGrafter"/>
</dbReference>
<dbReference type="GO" id="GO:0030515">
    <property type="term" value="F:snoRNA binding"/>
    <property type="evidence" value="ECO:0007669"/>
    <property type="project" value="InterPro"/>
</dbReference>
<dbReference type="Pfam" id="PF08640">
    <property type="entry name" value="U3_assoc_6"/>
    <property type="match status" value="1"/>
</dbReference>
<dbReference type="InterPro" id="IPR011990">
    <property type="entry name" value="TPR-like_helical_dom_sf"/>
</dbReference>
<protein>
    <recommendedName>
        <fullName evidence="6">U3 small nucleolar RNA-associated protein 6 N-terminal domain-containing protein</fullName>
    </recommendedName>
</protein>
<evidence type="ECO:0000256" key="5">
    <source>
        <dbReference type="ARBA" id="ARBA00023242"/>
    </source>
</evidence>
<evidence type="ECO:0000313" key="8">
    <source>
        <dbReference type="Proteomes" id="UP001208570"/>
    </source>
</evidence>
<keyword evidence="8" id="KW-1185">Reference proteome</keyword>
<comment type="caution">
    <text evidence="7">The sequence shown here is derived from an EMBL/GenBank/DDBJ whole genome shotgun (WGS) entry which is preliminary data.</text>
</comment>
<organism evidence="7 8">
    <name type="scientific">Paralvinella palmiformis</name>
    <dbReference type="NCBI Taxonomy" id="53620"/>
    <lineage>
        <taxon>Eukaryota</taxon>
        <taxon>Metazoa</taxon>
        <taxon>Spiralia</taxon>
        <taxon>Lophotrochozoa</taxon>
        <taxon>Annelida</taxon>
        <taxon>Polychaeta</taxon>
        <taxon>Sedentaria</taxon>
        <taxon>Canalipalpata</taxon>
        <taxon>Terebellida</taxon>
        <taxon>Terebelliformia</taxon>
        <taxon>Alvinellidae</taxon>
        <taxon>Paralvinella</taxon>
    </lineage>
</organism>
<evidence type="ECO:0000313" key="7">
    <source>
        <dbReference type="EMBL" id="KAK2154426.1"/>
    </source>
</evidence>
<dbReference type="PANTHER" id="PTHR23271">
    <property type="entry name" value="HEPATOCELLULAR CARCINOMA-ASSOCIATED ANTIGEN 66"/>
    <property type="match status" value="1"/>
</dbReference>